<dbReference type="EMBL" id="JAXCLA010000010">
    <property type="protein sequence ID" value="MDY0748306.1"/>
    <property type="molecule type" value="Genomic_DNA"/>
</dbReference>
<dbReference type="SUPFAM" id="SSF48452">
    <property type="entry name" value="TPR-like"/>
    <property type="match status" value="3"/>
</dbReference>
<evidence type="ECO:0000256" key="2">
    <source>
        <dbReference type="ARBA" id="ARBA00022803"/>
    </source>
</evidence>
<evidence type="ECO:0000256" key="4">
    <source>
        <dbReference type="SAM" id="SignalP"/>
    </source>
</evidence>
<sequence length="800" mass="87313">MTDKTRPFHAASSVVLAALLLAPSWLPARAVTPLTGLLARQDYAAAAPRLKPLLAKKQPSEAERGLIYTWLFAHDDMAEVDRRSRAGNTAADWQAAGRLAMETYDEARAEQCFQRALQAANASNSPADRAAALKGLGQLEFRRRNFDTALTHLEASIAALPTADGYAALNETLIRLGRTDDAIAAAETAVRLNPYQELAHYQLGNGYARKNYTQLAAAYGPKFDEAMALAKRASDAFEQARFDEARDLSFAALKICPELGRAHAILARSLESQRFLVDVHRADYERRFAAAPMPAVPGIEQYVSNWSELSPRIQKRVALSVAPWKAFIPVLVAGGSRLYIKPMAMKLSDAPGMEALKDARIEYDSRLWDDVRGAGGYLTVTGVEDVERTIFDRYNTVLHELSHQVHGILTADQWREIQALYNQAKARDAQTKKGFLSRYAGGSVWEYFAEGANALESPQRDRYDTRDIRLDRLQAIDPELLKLERRLTALTDVSASLPIAYVNAGNDQLGRGQLDAALGYLAKAQGVAPDDELVLAAALYAESIKGDRPAVEALAARALKTHPDGGAIRTAVAQALWHSGHPQAEVLATLGQGRDKLSGDDAFRVNLELADGARRLGRVDEALARYAEVLAHQADSPEGLWGRAQTLALAGRWDEAFKVYAEVLRLRTGLVPLRADYLRDLLLAGRADEARAQLKEALLLDAQDPTLLALSAWLALDAGDAKHALAQADEALVKGPWSDLALIVRAAAQRALGQDASALPPSAASPSYVYRADQSAWISVHEAPAVEARVRQRLLGEKQQ</sequence>
<proteinExistence type="predicted"/>
<evidence type="ECO:0000313" key="5">
    <source>
        <dbReference type="EMBL" id="MDY0748306.1"/>
    </source>
</evidence>
<comment type="caution">
    <text evidence="5">The sequence shown here is derived from an EMBL/GenBank/DDBJ whole genome shotgun (WGS) entry which is preliminary data.</text>
</comment>
<dbReference type="Pfam" id="PF13432">
    <property type="entry name" value="TPR_16"/>
    <property type="match status" value="1"/>
</dbReference>
<feature type="chain" id="PRO_5046198669" evidence="4">
    <location>
        <begin position="31"/>
        <end position="800"/>
    </location>
</feature>
<name>A0ABU5DRG9_9BURK</name>
<keyword evidence="1" id="KW-0677">Repeat</keyword>
<accession>A0ABU5DRG9</accession>
<keyword evidence="4" id="KW-0732">Signal</keyword>
<gene>
    <name evidence="5" type="ORF">SNE35_27660</name>
</gene>
<keyword evidence="6" id="KW-1185">Reference proteome</keyword>
<dbReference type="PANTHER" id="PTHR44858:SF1">
    <property type="entry name" value="UDP-N-ACETYLGLUCOSAMINE--PEPTIDE N-ACETYLGLUCOSAMINYLTRANSFERASE SPINDLY-RELATED"/>
    <property type="match status" value="1"/>
</dbReference>
<dbReference type="InterPro" id="IPR050498">
    <property type="entry name" value="Ycf3"/>
</dbReference>
<dbReference type="InterPro" id="IPR019734">
    <property type="entry name" value="TPR_rpt"/>
</dbReference>
<dbReference type="RefSeq" id="WP_320426278.1">
    <property type="nucleotide sequence ID" value="NZ_JAXCLA010000010.1"/>
</dbReference>
<dbReference type="SUPFAM" id="SSF55486">
    <property type="entry name" value="Metalloproteases ('zincins'), catalytic domain"/>
    <property type="match status" value="1"/>
</dbReference>
<feature type="repeat" description="TPR" evidence="3">
    <location>
        <begin position="163"/>
        <end position="196"/>
    </location>
</feature>
<evidence type="ECO:0000256" key="3">
    <source>
        <dbReference type="PROSITE-ProRule" id="PRU00339"/>
    </source>
</evidence>
<dbReference type="InterPro" id="IPR011990">
    <property type="entry name" value="TPR-like_helical_dom_sf"/>
</dbReference>
<evidence type="ECO:0000313" key="6">
    <source>
        <dbReference type="Proteomes" id="UP001285263"/>
    </source>
</evidence>
<keyword evidence="2 3" id="KW-0802">TPR repeat</keyword>
<organism evidence="5 6">
    <name type="scientific">Roseateles agri</name>
    <dbReference type="NCBI Taxonomy" id="3098619"/>
    <lineage>
        <taxon>Bacteria</taxon>
        <taxon>Pseudomonadati</taxon>
        <taxon>Pseudomonadota</taxon>
        <taxon>Betaproteobacteria</taxon>
        <taxon>Burkholderiales</taxon>
        <taxon>Sphaerotilaceae</taxon>
        <taxon>Roseateles</taxon>
    </lineage>
</organism>
<evidence type="ECO:0000256" key="1">
    <source>
        <dbReference type="ARBA" id="ARBA00022737"/>
    </source>
</evidence>
<feature type="signal peptide" evidence="4">
    <location>
        <begin position="1"/>
        <end position="30"/>
    </location>
</feature>
<reference evidence="5 6" key="1">
    <citation type="submission" date="2023-11" db="EMBL/GenBank/DDBJ databases">
        <title>Paucibacter sp. nov., isolated from fresh soil in Korea.</title>
        <authorList>
            <person name="Le N.T.T."/>
        </authorList>
    </citation>
    <scope>NUCLEOTIDE SEQUENCE [LARGE SCALE GENOMIC DNA]</scope>
    <source>
        <strain evidence="5 6">R3-3</strain>
    </source>
</reference>
<dbReference type="PROSITE" id="PS50005">
    <property type="entry name" value="TPR"/>
    <property type="match status" value="1"/>
</dbReference>
<dbReference type="PANTHER" id="PTHR44858">
    <property type="entry name" value="TETRATRICOPEPTIDE REPEAT PROTEIN 6"/>
    <property type="match status" value="1"/>
</dbReference>
<protein>
    <submittedName>
        <fullName evidence="5">Tetratricopeptide repeat protein</fullName>
    </submittedName>
</protein>
<dbReference type="Proteomes" id="UP001285263">
    <property type="component" value="Unassembled WGS sequence"/>
</dbReference>
<dbReference type="SMART" id="SM00028">
    <property type="entry name" value="TPR"/>
    <property type="match status" value="7"/>
</dbReference>
<dbReference type="Gene3D" id="1.25.40.10">
    <property type="entry name" value="Tetratricopeptide repeat domain"/>
    <property type="match status" value="3"/>
</dbReference>